<keyword evidence="1" id="KW-0175">Coiled coil</keyword>
<proteinExistence type="predicted"/>
<dbReference type="EMBL" id="BK059130">
    <property type="protein sequence ID" value="DAE32896.1"/>
    <property type="molecule type" value="Genomic_DNA"/>
</dbReference>
<feature type="coiled-coil region" evidence="1">
    <location>
        <begin position="60"/>
        <end position="111"/>
    </location>
</feature>
<evidence type="ECO:0000256" key="1">
    <source>
        <dbReference type="SAM" id="Coils"/>
    </source>
</evidence>
<sequence>MSRKLYGTTFYGNEASDYAKEQGYLDYRTLAKAFDAVLNNDIMSITDSNGIGYWNQENGDIDNSDEIKELENQIEETEERMEEFDEESDDYKALESEIDEMQSRIDELQNQQDYPPEVFQWFIVDGNGADVIKEYTDDPLYYNETLDMYLWGVTHYGTSWDYVLTDVKLNCGDDAWN</sequence>
<reference evidence="2" key="1">
    <citation type="journal article" date="2021" name="Proc. Natl. Acad. Sci. U.S.A.">
        <title>A Catalog of Tens of Thousands of Viruses from Human Metagenomes Reveals Hidden Associations with Chronic Diseases.</title>
        <authorList>
            <person name="Tisza M.J."/>
            <person name="Buck C.B."/>
        </authorList>
    </citation>
    <scope>NUCLEOTIDE SEQUENCE</scope>
    <source>
        <strain evidence="2">CtBS918</strain>
    </source>
</reference>
<name>A0A8S5RNG8_9VIRU</name>
<evidence type="ECO:0000313" key="2">
    <source>
        <dbReference type="EMBL" id="DAE32896.1"/>
    </source>
</evidence>
<protein>
    <submittedName>
        <fullName evidence="2">Uncharacterized protein</fullName>
    </submittedName>
</protein>
<organism evidence="2">
    <name type="scientific">virus sp. ctBS918</name>
    <dbReference type="NCBI Taxonomy" id="2825807"/>
    <lineage>
        <taxon>Viruses</taxon>
    </lineage>
</organism>
<accession>A0A8S5RNG8</accession>